<feature type="domain" description="ATP-grasp" evidence="5">
    <location>
        <begin position="96"/>
        <end position="282"/>
    </location>
</feature>
<protein>
    <submittedName>
        <fullName evidence="6">RimK family alpha-L-glutamate ligase</fullName>
    </submittedName>
</protein>
<keyword evidence="1" id="KW-0479">Metal-binding</keyword>
<reference evidence="6 7" key="1">
    <citation type="submission" date="2019-03" db="EMBL/GenBank/DDBJ databases">
        <title>Draft genome sequences of novel Actinobacteria.</title>
        <authorList>
            <person name="Sahin N."/>
            <person name="Ay H."/>
            <person name="Saygin H."/>
        </authorList>
    </citation>
    <scope>NUCLEOTIDE SEQUENCE [LARGE SCALE GENOMIC DNA]</scope>
    <source>
        <strain evidence="6 7">KC712</strain>
    </source>
</reference>
<gene>
    <name evidence="6" type="ORF">E1294_11435</name>
</gene>
<dbReference type="GO" id="GO:0005737">
    <property type="term" value="C:cytoplasm"/>
    <property type="evidence" value="ECO:0007669"/>
    <property type="project" value="TreeGrafter"/>
</dbReference>
<dbReference type="InterPro" id="IPR011761">
    <property type="entry name" value="ATP-grasp"/>
</dbReference>
<organism evidence="6 7">
    <name type="scientific">Nonomuraea diastatica</name>
    <dbReference type="NCBI Taxonomy" id="1848329"/>
    <lineage>
        <taxon>Bacteria</taxon>
        <taxon>Bacillati</taxon>
        <taxon>Actinomycetota</taxon>
        <taxon>Actinomycetes</taxon>
        <taxon>Streptosporangiales</taxon>
        <taxon>Streptosporangiaceae</taxon>
        <taxon>Nonomuraea</taxon>
    </lineage>
</organism>
<dbReference type="SUPFAM" id="SSF56059">
    <property type="entry name" value="Glutathione synthetase ATP-binding domain-like"/>
    <property type="match status" value="1"/>
</dbReference>
<dbReference type="NCBIfam" id="TIGR00768">
    <property type="entry name" value="rimK_fam"/>
    <property type="match status" value="1"/>
</dbReference>
<accession>A0A4R4WXU2</accession>
<dbReference type="Gene3D" id="3.40.50.20">
    <property type="match status" value="1"/>
</dbReference>
<dbReference type="Gene3D" id="3.30.1490.20">
    <property type="entry name" value="ATP-grasp fold, A domain"/>
    <property type="match status" value="1"/>
</dbReference>
<dbReference type="OrthoDB" id="150319at2"/>
<dbReference type="GO" id="GO:0009432">
    <property type="term" value="P:SOS response"/>
    <property type="evidence" value="ECO:0007669"/>
    <property type="project" value="TreeGrafter"/>
</dbReference>
<dbReference type="Gene3D" id="3.30.470.20">
    <property type="entry name" value="ATP-grasp fold, B domain"/>
    <property type="match status" value="1"/>
</dbReference>
<dbReference type="PANTHER" id="PTHR21621">
    <property type="entry name" value="RIBOSOMAL PROTEIN S6 MODIFICATION PROTEIN"/>
    <property type="match status" value="1"/>
</dbReference>
<keyword evidence="3 4" id="KW-0067">ATP-binding</keyword>
<dbReference type="RefSeq" id="WP_132507609.1">
    <property type="nucleotide sequence ID" value="NZ_SMKP01000024.1"/>
</dbReference>
<dbReference type="Pfam" id="PF22626">
    <property type="entry name" value="LysX_preATP_grasp"/>
    <property type="match status" value="1"/>
</dbReference>
<dbReference type="SUPFAM" id="SSF52440">
    <property type="entry name" value="PreATP-grasp domain"/>
    <property type="match status" value="1"/>
</dbReference>
<dbReference type="Pfam" id="PF08443">
    <property type="entry name" value="RimK"/>
    <property type="match status" value="1"/>
</dbReference>
<dbReference type="InterPro" id="IPR016185">
    <property type="entry name" value="PreATP-grasp_dom_sf"/>
</dbReference>
<dbReference type="InterPro" id="IPR013815">
    <property type="entry name" value="ATP_grasp_subdomain_1"/>
</dbReference>
<dbReference type="GO" id="GO:0046872">
    <property type="term" value="F:metal ion binding"/>
    <property type="evidence" value="ECO:0007669"/>
    <property type="project" value="UniProtKB-KW"/>
</dbReference>
<dbReference type="InterPro" id="IPR013651">
    <property type="entry name" value="ATP-grasp_RimK-type"/>
</dbReference>
<proteinExistence type="predicted"/>
<dbReference type="GO" id="GO:0018169">
    <property type="term" value="F:ribosomal S6-glutamic acid ligase activity"/>
    <property type="evidence" value="ECO:0007669"/>
    <property type="project" value="TreeGrafter"/>
</dbReference>
<keyword evidence="6" id="KW-0436">Ligase</keyword>
<evidence type="ECO:0000313" key="7">
    <source>
        <dbReference type="Proteomes" id="UP000294543"/>
    </source>
</evidence>
<dbReference type="PROSITE" id="PS50975">
    <property type="entry name" value="ATP_GRASP"/>
    <property type="match status" value="1"/>
</dbReference>
<evidence type="ECO:0000256" key="3">
    <source>
        <dbReference type="ARBA" id="ARBA00022840"/>
    </source>
</evidence>
<dbReference type="PANTHER" id="PTHR21621:SF0">
    <property type="entry name" value="BETA-CITRYLGLUTAMATE SYNTHASE B-RELATED"/>
    <property type="match status" value="1"/>
</dbReference>
<dbReference type="InterPro" id="IPR004666">
    <property type="entry name" value="Rp_bS6_RimK/Lys_biosynth_LsyX"/>
</dbReference>
<keyword evidence="2 4" id="KW-0547">Nucleotide-binding</keyword>
<evidence type="ECO:0000256" key="2">
    <source>
        <dbReference type="ARBA" id="ARBA00022741"/>
    </source>
</evidence>
<evidence type="ECO:0000256" key="4">
    <source>
        <dbReference type="PROSITE-ProRule" id="PRU00409"/>
    </source>
</evidence>
<dbReference type="GO" id="GO:0005524">
    <property type="term" value="F:ATP binding"/>
    <property type="evidence" value="ECO:0007669"/>
    <property type="project" value="UniProtKB-UniRule"/>
</dbReference>
<dbReference type="Proteomes" id="UP000294543">
    <property type="component" value="Unassembled WGS sequence"/>
</dbReference>
<dbReference type="AlphaFoldDB" id="A0A4R4WXU2"/>
<evidence type="ECO:0000259" key="5">
    <source>
        <dbReference type="PROSITE" id="PS50975"/>
    </source>
</evidence>
<keyword evidence="7" id="KW-1185">Reference proteome</keyword>
<evidence type="ECO:0000313" key="6">
    <source>
        <dbReference type="EMBL" id="TDD22598.1"/>
    </source>
</evidence>
<evidence type="ECO:0000256" key="1">
    <source>
        <dbReference type="ARBA" id="ARBA00022723"/>
    </source>
</evidence>
<dbReference type="InterPro" id="IPR054562">
    <property type="entry name" value="LysX/ArgX_preATP_grasp"/>
</dbReference>
<name>A0A4R4WXU2_9ACTN</name>
<sequence>MPAPRLSVLASRVRFEEKAIMSALERRGVSYDYLDSRSLSVAGNPEMPDWAEKLVLNREVGHFRALYAASALEAAGATVVNSCRATQVSGDKWHTSAALLGAGLPTPRTVLALTPQSALAALDKLGYPAVIKPLVGSWGRLVTRVTDRETSTAVLEHVEALPSPQSHVIYLQEQVPKADRDIRVLVVGGRALGGTYRRSAEWRTNVARGAVSERLPLCGDHADLAVAAAAAVGADIAGVDLIEDGDGRLIVLEVNDRVEFRGFQEAHGSHADVADAIAAHLIARTE</sequence>
<comment type="caution">
    <text evidence="6">The sequence shown here is derived from an EMBL/GenBank/DDBJ whole genome shotgun (WGS) entry which is preliminary data.</text>
</comment>
<dbReference type="EMBL" id="SMKP01000024">
    <property type="protein sequence ID" value="TDD22598.1"/>
    <property type="molecule type" value="Genomic_DNA"/>
</dbReference>